<dbReference type="Pfam" id="PF22600">
    <property type="entry name" value="MTPAP-like_central"/>
    <property type="match status" value="1"/>
</dbReference>
<keyword evidence="5" id="KW-0460">Magnesium</keyword>
<protein>
    <submittedName>
        <fullName evidence="10">PAP-associated domain-containing protein</fullName>
    </submittedName>
</protein>
<name>A0A914UKS5_9BILA</name>
<dbReference type="Proteomes" id="UP000887566">
    <property type="component" value="Unplaced"/>
</dbReference>
<evidence type="ECO:0000256" key="1">
    <source>
        <dbReference type="ARBA" id="ARBA00001936"/>
    </source>
</evidence>
<keyword evidence="9" id="KW-1185">Reference proteome</keyword>
<feature type="region of interest" description="Disordered" evidence="6">
    <location>
        <begin position="36"/>
        <end position="63"/>
    </location>
</feature>
<evidence type="ECO:0000256" key="3">
    <source>
        <dbReference type="ARBA" id="ARBA00022679"/>
    </source>
</evidence>
<evidence type="ECO:0000256" key="2">
    <source>
        <dbReference type="ARBA" id="ARBA00001946"/>
    </source>
</evidence>
<dbReference type="GO" id="GO:0046872">
    <property type="term" value="F:metal ion binding"/>
    <property type="evidence" value="ECO:0007669"/>
    <property type="project" value="UniProtKB-KW"/>
</dbReference>
<evidence type="ECO:0000313" key="10">
    <source>
        <dbReference type="WBParaSite" id="PSAMB.scaffold1082size36158.g10892.t1"/>
    </source>
</evidence>
<evidence type="ECO:0000313" key="9">
    <source>
        <dbReference type="Proteomes" id="UP000887566"/>
    </source>
</evidence>
<organism evidence="9 10">
    <name type="scientific">Plectus sambesii</name>
    <dbReference type="NCBI Taxonomy" id="2011161"/>
    <lineage>
        <taxon>Eukaryota</taxon>
        <taxon>Metazoa</taxon>
        <taxon>Ecdysozoa</taxon>
        <taxon>Nematoda</taxon>
        <taxon>Chromadorea</taxon>
        <taxon>Plectida</taxon>
        <taxon>Plectina</taxon>
        <taxon>Plectoidea</taxon>
        <taxon>Plectidae</taxon>
        <taxon>Plectus</taxon>
    </lineage>
</organism>
<sequence>MVFRGSGLIRASSSRQLCECVRNCCASVSQRHLAKKSSPTTSVESELEKAENESAPRLPRGDPFTRWLGERRKEARRSLLVQVESGASIDSVWSGNSPCIPDIGQFDPSRQLFQLDSNCYLLDLKSERVVANILTGLGYGDRSEDILPVRTRMLTLRAKHAVRPSLRNTANERRSAAEATSTSLTKQLIETPNLDAQIRKLHLLTQTTERGRRTRFFLASVLEEALMGVFPGNKMIPFGSSVSGFGDDQSDVDLCWSLNFRTQPARSNALELTCKSASDLIVGTPLADMALDLSRVKTQKALETLSDVLERFVPGIERMSRILNARVPIISFHHSIIGAKCDISGDLRLSIDMTRLLWLTTQAGDNSDERVAQVVSAVRFWAKHVDLQHAGFGRCVSNFMLTTLVLFFLQQISLIPTFQQLSVEGDPLSVTANHLRKCRRSVGTLLAQFFSFYSEFDFSHKGVCLWTGAPVIKPYPVPLYIRNPLDFNHNIAQNVTGGETENFLRCCQSASAIANSRRFSRTAVLSGPWGLLHFVDPKRLESDGIDIPSNRPRPVKTLDSTLGGINSSESVNANEESASDTDSKPGPPRRKIRLPAL</sequence>
<dbReference type="Gene3D" id="3.30.460.10">
    <property type="entry name" value="Beta Polymerase, domain 2"/>
    <property type="match status" value="1"/>
</dbReference>
<dbReference type="WBParaSite" id="PSAMB.scaffold1082size36158.g10892.t1">
    <property type="protein sequence ID" value="PSAMB.scaffold1082size36158.g10892.t1"/>
    <property type="gene ID" value="PSAMB.scaffold1082size36158.g10892"/>
</dbReference>
<dbReference type="InterPro" id="IPR054708">
    <property type="entry name" value="MTPAP-like_central"/>
</dbReference>
<dbReference type="SUPFAM" id="SSF81631">
    <property type="entry name" value="PAP/OAS1 substrate-binding domain"/>
    <property type="match status" value="1"/>
</dbReference>
<dbReference type="AlphaFoldDB" id="A0A914UKS5"/>
<feature type="region of interest" description="Disordered" evidence="6">
    <location>
        <begin position="543"/>
        <end position="597"/>
    </location>
</feature>
<accession>A0A914UKS5</accession>
<dbReference type="PANTHER" id="PTHR12271">
    <property type="entry name" value="POLY A POLYMERASE CID PAP -RELATED"/>
    <property type="match status" value="1"/>
</dbReference>
<evidence type="ECO:0000256" key="6">
    <source>
        <dbReference type="SAM" id="MobiDB-lite"/>
    </source>
</evidence>
<dbReference type="SUPFAM" id="SSF81301">
    <property type="entry name" value="Nucleotidyltransferase"/>
    <property type="match status" value="1"/>
</dbReference>
<dbReference type="Gene3D" id="1.10.1410.10">
    <property type="match status" value="1"/>
</dbReference>
<feature type="compositionally biased region" description="Low complexity" evidence="6">
    <location>
        <begin position="566"/>
        <end position="576"/>
    </location>
</feature>
<keyword evidence="3" id="KW-0808">Transferase</keyword>
<feature type="domain" description="PAP-associated" evidence="7">
    <location>
        <begin position="441"/>
        <end position="470"/>
    </location>
</feature>
<dbReference type="GO" id="GO:1990817">
    <property type="term" value="F:poly(A) RNA polymerase activity"/>
    <property type="evidence" value="ECO:0007669"/>
    <property type="project" value="TreeGrafter"/>
</dbReference>
<dbReference type="PANTHER" id="PTHR12271:SF133">
    <property type="entry name" value="POLY(A) RNA POLYMERASE, MITOCHONDRIAL"/>
    <property type="match status" value="1"/>
</dbReference>
<dbReference type="InterPro" id="IPR002058">
    <property type="entry name" value="PAP_assoc"/>
</dbReference>
<dbReference type="CDD" id="cd05402">
    <property type="entry name" value="NT_PAP_TUTase"/>
    <property type="match status" value="1"/>
</dbReference>
<feature type="compositionally biased region" description="Basic residues" evidence="6">
    <location>
        <begin position="587"/>
        <end position="597"/>
    </location>
</feature>
<dbReference type="Pfam" id="PF03828">
    <property type="entry name" value="PAP_assoc"/>
    <property type="match status" value="1"/>
</dbReference>
<evidence type="ECO:0000259" key="7">
    <source>
        <dbReference type="Pfam" id="PF03828"/>
    </source>
</evidence>
<dbReference type="GO" id="GO:0031123">
    <property type="term" value="P:RNA 3'-end processing"/>
    <property type="evidence" value="ECO:0007669"/>
    <property type="project" value="TreeGrafter"/>
</dbReference>
<proteinExistence type="predicted"/>
<comment type="cofactor">
    <cofactor evidence="2">
        <name>Mg(2+)</name>
        <dbReference type="ChEBI" id="CHEBI:18420"/>
    </cofactor>
</comment>
<reference evidence="10" key="1">
    <citation type="submission" date="2022-11" db="UniProtKB">
        <authorList>
            <consortium name="WormBaseParasite"/>
        </authorList>
    </citation>
    <scope>IDENTIFICATION</scope>
</reference>
<evidence type="ECO:0000256" key="5">
    <source>
        <dbReference type="ARBA" id="ARBA00022842"/>
    </source>
</evidence>
<evidence type="ECO:0000259" key="8">
    <source>
        <dbReference type="Pfam" id="PF22600"/>
    </source>
</evidence>
<dbReference type="InterPro" id="IPR043519">
    <property type="entry name" value="NT_sf"/>
</dbReference>
<feature type="domain" description="Poly(A) RNA polymerase mitochondrial-like central palm" evidence="8">
    <location>
        <begin position="194"/>
        <end position="357"/>
    </location>
</feature>
<keyword evidence="4" id="KW-0479">Metal-binding</keyword>
<comment type="cofactor">
    <cofactor evidence="1">
        <name>Mn(2+)</name>
        <dbReference type="ChEBI" id="CHEBI:29035"/>
    </cofactor>
</comment>
<evidence type="ECO:0000256" key="4">
    <source>
        <dbReference type="ARBA" id="ARBA00022723"/>
    </source>
</evidence>